<keyword evidence="5 6" id="KW-0472">Membrane</keyword>
<evidence type="ECO:0000313" key="8">
    <source>
        <dbReference type="Proteomes" id="UP000030988"/>
    </source>
</evidence>
<evidence type="ECO:0008006" key="9">
    <source>
        <dbReference type="Google" id="ProtNLM"/>
    </source>
</evidence>
<comment type="caution">
    <text evidence="7">The sequence shown here is derived from an EMBL/GenBank/DDBJ whole genome shotgun (WGS) entry which is preliminary data.</text>
</comment>
<keyword evidence="3 6" id="KW-0812">Transmembrane</keyword>
<keyword evidence="2" id="KW-1003">Cell membrane</keyword>
<evidence type="ECO:0000256" key="3">
    <source>
        <dbReference type="ARBA" id="ARBA00022692"/>
    </source>
</evidence>
<protein>
    <recommendedName>
        <fullName evidence="9">Polysaccharide biosynthesis protein C-terminal domain-containing protein</fullName>
    </recommendedName>
</protein>
<gene>
    <name evidence="7" type="ORF">PK98_14710</name>
</gene>
<feature type="transmembrane region" description="Helical" evidence="6">
    <location>
        <begin position="12"/>
        <end position="32"/>
    </location>
</feature>
<dbReference type="EMBL" id="JTDN01000003">
    <property type="protein sequence ID" value="KHL24232.1"/>
    <property type="molecule type" value="Genomic_DNA"/>
</dbReference>
<dbReference type="PANTHER" id="PTHR30250">
    <property type="entry name" value="PST FAMILY PREDICTED COLANIC ACID TRANSPORTER"/>
    <property type="match status" value="1"/>
</dbReference>
<keyword evidence="4 6" id="KW-1133">Transmembrane helix</keyword>
<evidence type="ECO:0000256" key="1">
    <source>
        <dbReference type="ARBA" id="ARBA00004651"/>
    </source>
</evidence>
<feature type="transmembrane region" description="Helical" evidence="6">
    <location>
        <begin position="181"/>
        <end position="201"/>
    </location>
</feature>
<name>A0A0B2BWB2_9SPHN</name>
<feature type="transmembrane region" description="Helical" evidence="6">
    <location>
        <begin position="246"/>
        <end position="265"/>
    </location>
</feature>
<organism evidence="7 8">
    <name type="scientific">Croceibacterium mercuriale</name>
    <dbReference type="NCBI Taxonomy" id="1572751"/>
    <lineage>
        <taxon>Bacteria</taxon>
        <taxon>Pseudomonadati</taxon>
        <taxon>Pseudomonadota</taxon>
        <taxon>Alphaproteobacteria</taxon>
        <taxon>Sphingomonadales</taxon>
        <taxon>Erythrobacteraceae</taxon>
        <taxon>Croceibacterium</taxon>
    </lineage>
</organism>
<reference evidence="7 8" key="1">
    <citation type="submission" date="2014-11" db="EMBL/GenBank/DDBJ databases">
        <title>Draft genome sequence of Kirrobacter mercurialis.</title>
        <authorList>
            <person name="Coil D.A."/>
            <person name="Eisen J.A."/>
        </authorList>
    </citation>
    <scope>NUCLEOTIDE SEQUENCE [LARGE SCALE GENOMIC DNA]</scope>
    <source>
        <strain evidence="7 8">Coronado</strain>
    </source>
</reference>
<dbReference type="GO" id="GO:0005886">
    <property type="term" value="C:plasma membrane"/>
    <property type="evidence" value="ECO:0007669"/>
    <property type="project" value="UniProtKB-SubCell"/>
</dbReference>
<feature type="transmembrane region" description="Helical" evidence="6">
    <location>
        <begin position="299"/>
        <end position="326"/>
    </location>
</feature>
<dbReference type="InterPro" id="IPR050833">
    <property type="entry name" value="Poly_Biosynth_Transport"/>
</dbReference>
<dbReference type="STRING" id="1572751.PK98_14710"/>
<evidence type="ECO:0000256" key="5">
    <source>
        <dbReference type="ARBA" id="ARBA00023136"/>
    </source>
</evidence>
<evidence type="ECO:0000313" key="7">
    <source>
        <dbReference type="EMBL" id="KHL24232.1"/>
    </source>
</evidence>
<dbReference type="PANTHER" id="PTHR30250:SF26">
    <property type="entry name" value="PSMA PROTEIN"/>
    <property type="match status" value="1"/>
</dbReference>
<feature type="transmembrane region" description="Helical" evidence="6">
    <location>
        <begin position="398"/>
        <end position="416"/>
    </location>
</feature>
<feature type="transmembrane region" description="Helical" evidence="6">
    <location>
        <begin position="152"/>
        <end position="175"/>
    </location>
</feature>
<feature type="transmembrane region" description="Helical" evidence="6">
    <location>
        <begin position="373"/>
        <end position="392"/>
    </location>
</feature>
<feature type="transmembrane region" description="Helical" evidence="6">
    <location>
        <begin position="122"/>
        <end position="140"/>
    </location>
</feature>
<keyword evidence="8" id="KW-1185">Reference proteome</keyword>
<feature type="transmembrane region" description="Helical" evidence="6">
    <location>
        <begin position="38"/>
        <end position="61"/>
    </location>
</feature>
<comment type="subcellular location">
    <subcellularLocation>
        <location evidence="1">Cell membrane</location>
        <topology evidence="1">Multi-pass membrane protein</topology>
    </subcellularLocation>
</comment>
<dbReference type="AlphaFoldDB" id="A0A0B2BWB2"/>
<accession>A0A0B2BWB2</accession>
<evidence type="ECO:0000256" key="6">
    <source>
        <dbReference type="SAM" id="Phobius"/>
    </source>
</evidence>
<feature type="transmembrane region" description="Helical" evidence="6">
    <location>
        <begin position="338"/>
        <end position="361"/>
    </location>
</feature>
<feature type="transmembrane region" description="Helical" evidence="6">
    <location>
        <begin position="82"/>
        <end position="102"/>
    </location>
</feature>
<proteinExistence type="predicted"/>
<sequence>MSLGIGSGLFDKVVVALVQLIMVPLLSNAWGLHLYGTWAMMITIPSMLVLSDFGIVSSAWARMTMFISRGEMGEARSVLHTAWLSASLSCCVVIVVTVATSMLLSDEMITGGEQMNAFQTRIIIVLLALYGLGVIMFRLNTAIFRAAGNFTLATWCSTASFTLENMALLACVLSGGRPLAAAITLLIARLVAIGFVFWLSHRRFREVSPGFSHASRLQWREMWRPALSSSLLGFGSLAFLQTSVLALGFVAGSAAVPAFMAVRTLSRVGLQVAMMIANPAAQEFAQEMSLGHSFRAGRYFGLVGATSIIMGLGMAIGLTVLGLPFIDLWTGGAIDVSFLLIVFMATSSAAAVLWNALAALISALNRQGSIAPINFVVCVVGVAVILLLGDRIGADAAGLAYAVTDAVTVFSLALFVRRSWWRDAEFRRGTYAALSQLRAPRSALNALRRGI</sequence>
<evidence type="ECO:0000256" key="4">
    <source>
        <dbReference type="ARBA" id="ARBA00022989"/>
    </source>
</evidence>
<feature type="transmembrane region" description="Helical" evidence="6">
    <location>
        <begin position="222"/>
        <end position="240"/>
    </location>
</feature>
<dbReference type="Proteomes" id="UP000030988">
    <property type="component" value="Unassembled WGS sequence"/>
</dbReference>
<evidence type="ECO:0000256" key="2">
    <source>
        <dbReference type="ARBA" id="ARBA00022475"/>
    </source>
</evidence>